<accession>A0A067L3D5</accession>
<protein>
    <submittedName>
        <fullName evidence="2">Uncharacterized protein</fullName>
    </submittedName>
</protein>
<organism evidence="2 3">
    <name type="scientific">Jatropha curcas</name>
    <name type="common">Barbados nut</name>
    <dbReference type="NCBI Taxonomy" id="180498"/>
    <lineage>
        <taxon>Eukaryota</taxon>
        <taxon>Viridiplantae</taxon>
        <taxon>Streptophyta</taxon>
        <taxon>Embryophyta</taxon>
        <taxon>Tracheophyta</taxon>
        <taxon>Spermatophyta</taxon>
        <taxon>Magnoliopsida</taxon>
        <taxon>eudicotyledons</taxon>
        <taxon>Gunneridae</taxon>
        <taxon>Pentapetalae</taxon>
        <taxon>rosids</taxon>
        <taxon>fabids</taxon>
        <taxon>Malpighiales</taxon>
        <taxon>Euphorbiaceae</taxon>
        <taxon>Crotonoideae</taxon>
        <taxon>Jatropheae</taxon>
        <taxon>Jatropha</taxon>
    </lineage>
</organism>
<name>A0A067L3D5_JATCU</name>
<feature type="region of interest" description="Disordered" evidence="1">
    <location>
        <begin position="82"/>
        <end position="102"/>
    </location>
</feature>
<evidence type="ECO:0000313" key="3">
    <source>
        <dbReference type="Proteomes" id="UP000027138"/>
    </source>
</evidence>
<feature type="region of interest" description="Disordered" evidence="1">
    <location>
        <begin position="1"/>
        <end position="40"/>
    </location>
</feature>
<feature type="compositionally biased region" description="Basic and acidic residues" evidence="1">
    <location>
        <begin position="82"/>
        <end position="96"/>
    </location>
</feature>
<proteinExistence type="predicted"/>
<sequence length="102" mass="11381">MAKVTKAMKKKTAAEGSGKEVPSEVPRTQPAKIDTTAREAHHKAEIVAREAKIEKLKEENWDLLDKNKELEGKAKEIEGKAKELESKGKEMEKELEGLGNKK</sequence>
<dbReference type="Proteomes" id="UP000027138">
    <property type="component" value="Unassembled WGS sequence"/>
</dbReference>
<keyword evidence="3" id="KW-1185">Reference proteome</keyword>
<evidence type="ECO:0000256" key="1">
    <source>
        <dbReference type="SAM" id="MobiDB-lite"/>
    </source>
</evidence>
<feature type="compositionally biased region" description="Basic residues" evidence="1">
    <location>
        <begin position="1"/>
        <end position="11"/>
    </location>
</feature>
<reference evidence="2 3" key="1">
    <citation type="journal article" date="2014" name="PLoS ONE">
        <title>Global Analysis of Gene Expression Profiles in Physic Nut (Jatropha curcas L.) Seedlings Exposed to Salt Stress.</title>
        <authorList>
            <person name="Zhang L."/>
            <person name="Zhang C."/>
            <person name="Wu P."/>
            <person name="Chen Y."/>
            <person name="Li M."/>
            <person name="Jiang H."/>
            <person name="Wu G."/>
        </authorList>
    </citation>
    <scope>NUCLEOTIDE SEQUENCE [LARGE SCALE GENOMIC DNA]</scope>
    <source>
        <strain evidence="3">cv. GZQX0401</strain>
        <tissue evidence="2">Young leaves</tissue>
    </source>
</reference>
<dbReference type="AlphaFoldDB" id="A0A067L3D5"/>
<dbReference type="EMBL" id="KK914285">
    <property type="protein sequence ID" value="KDP42981.1"/>
    <property type="molecule type" value="Genomic_DNA"/>
</dbReference>
<evidence type="ECO:0000313" key="2">
    <source>
        <dbReference type="EMBL" id="KDP42981.1"/>
    </source>
</evidence>
<gene>
    <name evidence="2" type="ORF">JCGZ_01158</name>
</gene>